<evidence type="ECO:0000313" key="2">
    <source>
        <dbReference type="EMBL" id="SCC34653.1"/>
    </source>
</evidence>
<sequence length="233" mass="26112">MRPFRTFRRFNELASAQQFASFLRENGIPAEVENIPPLLDAVIIGQQLTASISVKVPDNYFLQVGTLLKENIAIDIDAVEPEYYLLSFTDSELLDIIRHPDEWGDYDNALAIALLRKRGIPITGTFIESAQEKRIAQLGAPVSVKIDALIGAYLLAFLCGIGWVLHYVFGMVVMAFAIGTGAAFLWARKTLPDGNSVPVFDEQTRRHGKRILLVALVMVPVWFILLNYFLSKR</sequence>
<dbReference type="OrthoDB" id="9814194at2"/>
<reference evidence="2 3" key="1">
    <citation type="submission" date="2016-08" db="EMBL/GenBank/DDBJ databases">
        <authorList>
            <person name="Seilhamer J.J."/>
        </authorList>
    </citation>
    <scope>NUCLEOTIDE SEQUENCE [LARGE SCALE GENOMIC DNA]</scope>
    <source>
        <strain evidence="2 3">A37T2</strain>
    </source>
</reference>
<dbReference type="AlphaFoldDB" id="A0A1C4DTH7"/>
<evidence type="ECO:0000313" key="3">
    <source>
        <dbReference type="Proteomes" id="UP000242818"/>
    </source>
</evidence>
<dbReference type="EMBL" id="FMAR01000006">
    <property type="protein sequence ID" value="SCC34653.1"/>
    <property type="molecule type" value="Genomic_DNA"/>
</dbReference>
<name>A0A1C4DTH7_9BACT</name>
<evidence type="ECO:0000256" key="1">
    <source>
        <dbReference type="SAM" id="Phobius"/>
    </source>
</evidence>
<keyword evidence="1" id="KW-1133">Transmembrane helix</keyword>
<keyword evidence="1" id="KW-0472">Membrane</keyword>
<feature type="transmembrane region" description="Helical" evidence="1">
    <location>
        <begin position="211"/>
        <end position="230"/>
    </location>
</feature>
<accession>A0A1C4DTH7</accession>
<keyword evidence="3" id="KW-1185">Reference proteome</keyword>
<dbReference type="RefSeq" id="WP_089711957.1">
    <property type="nucleotide sequence ID" value="NZ_FMAR01000006.1"/>
</dbReference>
<dbReference type="Proteomes" id="UP000242818">
    <property type="component" value="Unassembled WGS sequence"/>
</dbReference>
<keyword evidence="1" id="KW-0812">Transmembrane</keyword>
<gene>
    <name evidence="2" type="ORF">GA0116948_106100</name>
</gene>
<protein>
    <submittedName>
        <fullName evidence="2">Uncharacterized protein</fullName>
    </submittedName>
</protein>
<feature type="transmembrane region" description="Helical" evidence="1">
    <location>
        <begin position="142"/>
        <end position="163"/>
    </location>
</feature>
<feature type="transmembrane region" description="Helical" evidence="1">
    <location>
        <begin position="169"/>
        <end position="187"/>
    </location>
</feature>
<organism evidence="2 3">
    <name type="scientific">Chitinophaga costaii</name>
    <dbReference type="NCBI Taxonomy" id="1335309"/>
    <lineage>
        <taxon>Bacteria</taxon>
        <taxon>Pseudomonadati</taxon>
        <taxon>Bacteroidota</taxon>
        <taxon>Chitinophagia</taxon>
        <taxon>Chitinophagales</taxon>
        <taxon>Chitinophagaceae</taxon>
        <taxon>Chitinophaga</taxon>
    </lineage>
</organism>
<proteinExistence type="predicted"/>